<dbReference type="InterPro" id="IPR002178">
    <property type="entry name" value="PTS_EIIA_type-2_dom"/>
</dbReference>
<dbReference type="GO" id="GO:0016301">
    <property type="term" value="F:kinase activity"/>
    <property type="evidence" value="ECO:0007669"/>
    <property type="project" value="UniProtKB-KW"/>
</dbReference>
<keyword evidence="12" id="KW-0670">Pyruvate</keyword>
<dbReference type="AlphaFoldDB" id="D0GPU5"/>
<dbReference type="Pfam" id="PF00359">
    <property type="entry name" value="PTS_EIIA_2"/>
    <property type="match status" value="1"/>
</dbReference>
<name>D0GPU5_9FUSO</name>
<evidence type="ECO:0000313" key="12">
    <source>
        <dbReference type="EMBL" id="EEY33889.1"/>
    </source>
</evidence>
<evidence type="ECO:0000313" key="13">
    <source>
        <dbReference type="Proteomes" id="UP000004226"/>
    </source>
</evidence>
<protein>
    <recommendedName>
        <fullName evidence="9">Ascorbate-specific PTS system EIIA component</fullName>
    </recommendedName>
    <alternativeName>
        <fullName evidence="10">Ascorbate-specific phosphotransferase enzyme IIA component</fullName>
    </alternativeName>
</protein>
<dbReference type="SUPFAM" id="SSF55804">
    <property type="entry name" value="Phoshotransferase/anion transport protein"/>
    <property type="match status" value="1"/>
</dbReference>
<dbReference type="CDD" id="cd00211">
    <property type="entry name" value="PTS_IIA_fru"/>
    <property type="match status" value="1"/>
</dbReference>
<reference evidence="12 13" key="1">
    <citation type="submission" date="2009-10" db="EMBL/GenBank/DDBJ databases">
        <authorList>
            <person name="Harkins D.M."/>
            <person name="Madupu R."/>
            <person name="Durkin A.S."/>
            <person name="Torralba M."/>
            <person name="Methe B."/>
            <person name="Sutton G.G."/>
            <person name="Strausberg R.L."/>
            <person name="Nelson K.E."/>
        </authorList>
    </citation>
    <scope>NUCLEOTIDE SEQUENCE [LARGE SCALE GENOMIC DNA]</scope>
    <source>
        <strain evidence="12 13">F0264</strain>
    </source>
</reference>
<dbReference type="GO" id="GO:0005737">
    <property type="term" value="C:cytoplasm"/>
    <property type="evidence" value="ECO:0007669"/>
    <property type="project" value="UniProtKB-SubCell"/>
</dbReference>
<dbReference type="InterPro" id="IPR051351">
    <property type="entry name" value="Ascorbate-PTS_EIIA_comp"/>
</dbReference>
<comment type="function">
    <text evidence="8">The phosphoenolpyruvate-dependent sugar phosphotransferase system (sugar PTS), a major carbohydrate active transport system, catalyzes the phosphorylation of incoming sugar substrates concomitantly with their translocation across the cell membrane. The enzyme II UlaABC PTS system is involved in ascorbate transport.</text>
</comment>
<evidence type="ECO:0000256" key="10">
    <source>
        <dbReference type="ARBA" id="ARBA00042072"/>
    </source>
</evidence>
<dbReference type="InterPro" id="IPR016152">
    <property type="entry name" value="PTrfase/Anion_transptr"/>
</dbReference>
<evidence type="ECO:0000256" key="3">
    <source>
        <dbReference type="ARBA" id="ARBA00022490"/>
    </source>
</evidence>
<comment type="caution">
    <text evidence="12">The sequence shown here is derived from an EMBL/GenBank/DDBJ whole genome shotgun (WGS) entry which is preliminary data.</text>
</comment>
<evidence type="ECO:0000256" key="2">
    <source>
        <dbReference type="ARBA" id="ARBA00022448"/>
    </source>
</evidence>
<dbReference type="PROSITE" id="PS51094">
    <property type="entry name" value="PTS_EIIA_TYPE_2"/>
    <property type="match status" value="1"/>
</dbReference>
<evidence type="ECO:0000256" key="7">
    <source>
        <dbReference type="ARBA" id="ARBA00022777"/>
    </source>
</evidence>
<comment type="subcellular location">
    <subcellularLocation>
        <location evidence="1">Cytoplasm</location>
    </subcellularLocation>
</comment>
<evidence type="ECO:0000256" key="8">
    <source>
        <dbReference type="ARBA" id="ARBA00037387"/>
    </source>
</evidence>
<organism evidence="12 13">
    <name type="scientific">Pseudoleptotrichia goodfellowii F0264</name>
    <dbReference type="NCBI Taxonomy" id="596323"/>
    <lineage>
        <taxon>Bacteria</taxon>
        <taxon>Fusobacteriati</taxon>
        <taxon>Fusobacteriota</taxon>
        <taxon>Fusobacteriia</taxon>
        <taxon>Fusobacteriales</taxon>
        <taxon>Leptotrichiaceae</taxon>
        <taxon>Pseudoleptotrichia</taxon>
    </lineage>
</organism>
<dbReference type="Proteomes" id="UP000004226">
    <property type="component" value="Unassembled WGS sequence"/>
</dbReference>
<keyword evidence="2" id="KW-0813">Transport</keyword>
<proteinExistence type="predicted"/>
<keyword evidence="5 12" id="KW-0808">Transferase</keyword>
<evidence type="ECO:0000256" key="5">
    <source>
        <dbReference type="ARBA" id="ARBA00022679"/>
    </source>
</evidence>
<keyword evidence="4" id="KW-0597">Phosphoprotein</keyword>
<keyword evidence="13" id="KW-1185">Reference proteome</keyword>
<keyword evidence="6" id="KW-0598">Phosphotransferase system</keyword>
<feature type="domain" description="PTS EIIA type-2" evidence="11">
    <location>
        <begin position="3"/>
        <end position="143"/>
    </location>
</feature>
<dbReference type="RefSeq" id="WP_006808518.1">
    <property type="nucleotide sequence ID" value="NZ_ADAD01000203.1"/>
</dbReference>
<evidence type="ECO:0000259" key="11">
    <source>
        <dbReference type="PROSITE" id="PS51094"/>
    </source>
</evidence>
<evidence type="ECO:0000256" key="9">
    <source>
        <dbReference type="ARBA" id="ARBA00041175"/>
    </source>
</evidence>
<sequence>MLEEILDGNIQTVDFVKDWEESIKIASKPLLEKNIIEKKYVEAMIESIKKLGFYVVLRENLAMPHARPEEGAIDTGISLLKLKQPVNYGDEKVYIVIVLASKDSDSHTEILMKLVELFQDDESIEELIKAETVEEIRRIVGKY</sequence>
<keyword evidence="3" id="KW-0963">Cytoplasm</keyword>
<evidence type="ECO:0000256" key="6">
    <source>
        <dbReference type="ARBA" id="ARBA00022683"/>
    </source>
</evidence>
<dbReference type="eggNOG" id="COG1762">
    <property type="taxonomic scope" value="Bacteria"/>
</dbReference>
<dbReference type="PANTHER" id="PTHR36203">
    <property type="entry name" value="ASCORBATE-SPECIFIC PTS SYSTEM EIIA COMPONENT"/>
    <property type="match status" value="1"/>
</dbReference>
<accession>D0GPU5</accession>
<gene>
    <name evidence="12" type="ORF">HMPREF0554_0479</name>
</gene>
<keyword evidence="7" id="KW-0418">Kinase</keyword>
<dbReference type="PANTHER" id="PTHR36203:SF1">
    <property type="entry name" value="ASCORBATE-SPECIFIC PTS SYSTEM EIIA COMPONENT"/>
    <property type="match status" value="1"/>
</dbReference>
<dbReference type="EMBL" id="ADAD01000203">
    <property type="protein sequence ID" value="EEY33889.1"/>
    <property type="molecule type" value="Genomic_DNA"/>
</dbReference>
<evidence type="ECO:0000256" key="4">
    <source>
        <dbReference type="ARBA" id="ARBA00022553"/>
    </source>
</evidence>
<dbReference type="GO" id="GO:0009401">
    <property type="term" value="P:phosphoenolpyruvate-dependent sugar phosphotransferase system"/>
    <property type="evidence" value="ECO:0007669"/>
    <property type="project" value="UniProtKB-KW"/>
</dbReference>
<evidence type="ECO:0000256" key="1">
    <source>
        <dbReference type="ARBA" id="ARBA00004496"/>
    </source>
</evidence>
<dbReference type="Gene3D" id="3.40.930.10">
    <property type="entry name" value="Mannitol-specific EII, Chain A"/>
    <property type="match status" value="1"/>
</dbReference>